<dbReference type="PROSITE" id="PS00356">
    <property type="entry name" value="HTH_LACI_1"/>
    <property type="match status" value="1"/>
</dbReference>
<keyword evidence="3" id="KW-0804">Transcription</keyword>
<dbReference type="SMART" id="SM00354">
    <property type="entry name" value="HTH_LACI"/>
    <property type="match status" value="1"/>
</dbReference>
<keyword evidence="1" id="KW-0805">Transcription regulation</keyword>
<reference evidence="5 6" key="1">
    <citation type="submission" date="2021-02" db="EMBL/GenBank/DDBJ databases">
        <title>Complete Genome Sequence of Arcanobacterium phocisimile strain DSM 26142T from a harbour seal.</title>
        <authorList>
            <person name="Borowiak M."/>
            <person name="Alssahen M."/>
            <person name="Malorny B."/>
            <person name="Laemmler C."/>
            <person name="Siebert U."/>
            <person name="Ploetz M."/>
            <person name="Abdulmawjood A."/>
        </authorList>
    </citation>
    <scope>NUCLEOTIDE SEQUENCE [LARGE SCALE GENOMIC DNA]</scope>
    <source>
        <strain evidence="5 6">DSM 26142</strain>
    </source>
</reference>
<keyword evidence="6" id="KW-1185">Reference proteome</keyword>
<evidence type="ECO:0000259" key="4">
    <source>
        <dbReference type="PROSITE" id="PS50932"/>
    </source>
</evidence>
<protein>
    <submittedName>
        <fullName evidence="5">LacI family DNA-binding transcriptional regulator</fullName>
    </submittedName>
</protein>
<sequence>MSRKTIKDIAQEAGVSITAVSFALNNRPGISEQTRERILDIANKMDWVPNSRAQSLSLAKADAVGLFIARQPDSYTSERFFFNFIVGLQETLTQHNYDLVFHTGPDLEAEIATYRTWWAQGRVDGVVVVDPIDGDPRIDILNEIGLPAVVVGNDVPNTASIIGDEAAIVTTLAEHLYDQGARTIGYVTGIPSLIHTQERIRALENHGRKRGFTTVVASGTTATEEAGRNAIAELLDAHATPDAIIFDNEILTLGGFNALRAAGKEIGRDVLICSCEDSPLCRIVTPSITVINREPAAIGRQAAALLLDVLNGNQPRLEKQEPADIIIRDSTRKLPQKDEEVCK</sequence>
<dbReference type="RefSeq" id="WP_204424531.1">
    <property type="nucleotide sequence ID" value="NZ_CP070228.1"/>
</dbReference>
<dbReference type="CDD" id="cd01392">
    <property type="entry name" value="HTH_LacI"/>
    <property type="match status" value="1"/>
</dbReference>
<feature type="domain" description="HTH lacI-type" evidence="4">
    <location>
        <begin position="4"/>
        <end position="58"/>
    </location>
</feature>
<evidence type="ECO:0000256" key="3">
    <source>
        <dbReference type="ARBA" id="ARBA00023163"/>
    </source>
</evidence>
<gene>
    <name evidence="5" type="ORF">JTE88_00140</name>
</gene>
<dbReference type="PROSITE" id="PS50932">
    <property type="entry name" value="HTH_LACI_2"/>
    <property type="match status" value="1"/>
</dbReference>
<dbReference type="PANTHER" id="PTHR30146">
    <property type="entry name" value="LACI-RELATED TRANSCRIPTIONAL REPRESSOR"/>
    <property type="match status" value="1"/>
</dbReference>
<dbReference type="EMBL" id="CP070228">
    <property type="protein sequence ID" value="QRV02209.1"/>
    <property type="molecule type" value="Genomic_DNA"/>
</dbReference>
<proteinExistence type="predicted"/>
<evidence type="ECO:0000256" key="2">
    <source>
        <dbReference type="ARBA" id="ARBA00023125"/>
    </source>
</evidence>
<dbReference type="Gene3D" id="1.10.260.40">
    <property type="entry name" value="lambda repressor-like DNA-binding domains"/>
    <property type="match status" value="1"/>
</dbReference>
<name>A0ABX7IGG5_9ACTO</name>
<dbReference type="InterPro" id="IPR010982">
    <property type="entry name" value="Lambda_DNA-bd_dom_sf"/>
</dbReference>
<dbReference type="Gene3D" id="3.40.50.2300">
    <property type="match status" value="2"/>
</dbReference>
<dbReference type="InterPro" id="IPR028082">
    <property type="entry name" value="Peripla_BP_I"/>
</dbReference>
<dbReference type="CDD" id="cd06267">
    <property type="entry name" value="PBP1_LacI_sugar_binding-like"/>
    <property type="match status" value="1"/>
</dbReference>
<dbReference type="InterPro" id="IPR000843">
    <property type="entry name" value="HTH_LacI"/>
</dbReference>
<dbReference type="GO" id="GO:0003677">
    <property type="term" value="F:DNA binding"/>
    <property type="evidence" value="ECO:0007669"/>
    <property type="project" value="UniProtKB-KW"/>
</dbReference>
<dbReference type="Pfam" id="PF13377">
    <property type="entry name" value="Peripla_BP_3"/>
    <property type="match status" value="1"/>
</dbReference>
<evidence type="ECO:0000313" key="5">
    <source>
        <dbReference type="EMBL" id="QRV02209.1"/>
    </source>
</evidence>
<dbReference type="SUPFAM" id="SSF47413">
    <property type="entry name" value="lambda repressor-like DNA-binding domains"/>
    <property type="match status" value="1"/>
</dbReference>
<dbReference type="PANTHER" id="PTHR30146:SF155">
    <property type="entry name" value="ALANINE RACEMASE"/>
    <property type="match status" value="1"/>
</dbReference>
<dbReference type="InterPro" id="IPR046335">
    <property type="entry name" value="LacI/GalR-like_sensor"/>
</dbReference>
<keyword evidence="2 5" id="KW-0238">DNA-binding</keyword>
<evidence type="ECO:0000313" key="6">
    <source>
        <dbReference type="Proteomes" id="UP000602653"/>
    </source>
</evidence>
<dbReference type="SUPFAM" id="SSF53822">
    <property type="entry name" value="Periplasmic binding protein-like I"/>
    <property type="match status" value="1"/>
</dbReference>
<accession>A0ABX7IGG5</accession>
<dbReference type="Pfam" id="PF00356">
    <property type="entry name" value="LacI"/>
    <property type="match status" value="1"/>
</dbReference>
<dbReference type="Proteomes" id="UP000602653">
    <property type="component" value="Chromosome"/>
</dbReference>
<evidence type="ECO:0000256" key="1">
    <source>
        <dbReference type="ARBA" id="ARBA00023015"/>
    </source>
</evidence>
<organism evidence="5 6">
    <name type="scientific">Arcanobacterium phocisimile</name>
    <dbReference type="NCBI Taxonomy" id="1302235"/>
    <lineage>
        <taxon>Bacteria</taxon>
        <taxon>Bacillati</taxon>
        <taxon>Actinomycetota</taxon>
        <taxon>Actinomycetes</taxon>
        <taxon>Actinomycetales</taxon>
        <taxon>Actinomycetaceae</taxon>
        <taxon>Arcanobacterium</taxon>
    </lineage>
</organism>